<sequence length="1258" mass="133829">MADDTTLVGPRKSAFKAAQMLAERLSTVGLRMNTDKTQCPVGEDLSTEVALEQSMKRLEKEFGPAAERLLAGIEVCGLKRAHHLLLSVLGQKFSYLHRAAGAAAGQELAAFHAALLANLSAVAHKTELDAIGHALSDEMCTVTEDGFREAMSKAIEALVRGLPDEHARREAWWALLGREADGFRFEATAGFIEAVRDMRKGRFEMAPPPEEALDGPGTGGGGGEAASGSGAGAGPANAGEAEAEDESGAAAAAAGGTPWVDHPAVGESESKEDCEEGPAHGQQLAGTLDGWLVSGTGGAAEPEHQPTPTSGGQTVGGGAAAASAAGAATEMTTSGGGAAAASAAGAPTGQETSDAAQPRADAAQVYSVRRTPAIGLARDGPDADADGNDPNWKGISLKKLVKRALKRSDRSDATKEVGDILLRCEEVAKGAYRDYERDSKEYKDACTEARYFRPDKDCVVGKEADLHAARVKKRYQLAHVWRSDIAGAVEGLEELRAEIEELALEAMMELRSDDESSDDMEATANLVEEFIRACKGARCLAAATGFEGFLPDTLGKLPGELKAKLRKCLYGDGVTARANEQTEAPWQRKMVLHHDDMLRIKHECVFLRRLAKARRACTARCRAEALAKGTPEKRVANIDDPAMLRVMSDLVAFREACVPGTHYWLRNTMMGPRGLTDEEFAVVTRYRIGASEADHVVPDGVSINCACVQRDTTARGTVHIGGVSGVAHHLARCRCGKGSTIRAHNDVRDVLHAAITSAVSKSYVTQGLQSMDAFLERLAASPSGGAATRARSPAADPTTRPFTADRPVLVTPAALWSSRAFGSAGLAMADRAASEASKVVASAFDDVKEWTDEEHQRYLDSLGDAEEHPLFRDVSPDEAADFGEAMRAADVADDREALSSAVKRKDRGNAAFKKGPEFFGNALRHYKDALGLAGQVEDSPALLEERRALESVLHSNIAAVYMKRRVWHRALGATEEALVANPSNGKAAFRKGSCCVELGQFQKAVDALRPALGFTEGAAKAAVERLLARAEDSVRVAEERRAATAAKLAERERRVAAARRACAERGLRIGKPLMKDMVRTSDAVPSVDEDGTMHWPVTLLFPARGISEMVQSCAESASVRDLVAAMLPATRGSGPPAPWDTEGAYTVDNVSVFYRTHETPQVPAEALWAAQIEGAEAAADDDDADLAASRPAADEPAREWIRVPLAAPLVLPLLQPDCVVPGMPVLYVVPSGSEAESLMRRDNGGSIRELRVPELSAP</sequence>
<feature type="coiled-coil region" evidence="3">
    <location>
        <begin position="485"/>
        <end position="512"/>
    </location>
</feature>
<feature type="region of interest" description="Disordered" evidence="4">
    <location>
        <begin position="332"/>
        <end position="364"/>
    </location>
</feature>
<dbReference type="GO" id="GO:0005634">
    <property type="term" value="C:nucleus"/>
    <property type="evidence" value="ECO:0007669"/>
    <property type="project" value="TreeGrafter"/>
</dbReference>
<feature type="domain" description="Cns1/TTC4 wheel" evidence="5">
    <location>
        <begin position="1088"/>
        <end position="1158"/>
    </location>
</feature>
<dbReference type="AlphaFoldDB" id="A0A5A8CCL6"/>
<dbReference type="GO" id="GO:0005829">
    <property type="term" value="C:cytosol"/>
    <property type="evidence" value="ECO:0007669"/>
    <property type="project" value="TreeGrafter"/>
</dbReference>
<dbReference type="SUPFAM" id="SSF48452">
    <property type="entry name" value="TPR-like"/>
    <property type="match status" value="1"/>
</dbReference>
<keyword evidence="3" id="KW-0175">Coiled coil</keyword>
<gene>
    <name evidence="6" type="ORF">FNF31_07032</name>
</gene>
<feature type="compositionally biased region" description="Gly residues" evidence="4">
    <location>
        <begin position="216"/>
        <end position="233"/>
    </location>
</feature>
<feature type="compositionally biased region" description="Low complexity" evidence="4">
    <location>
        <begin position="332"/>
        <end position="349"/>
    </location>
</feature>
<accession>A0A5A8CCL6</accession>
<evidence type="ECO:0000256" key="3">
    <source>
        <dbReference type="SAM" id="Coils"/>
    </source>
</evidence>
<keyword evidence="1" id="KW-0677">Repeat</keyword>
<name>A0A5A8CCL6_CAFRO</name>
<comment type="caution">
    <text evidence="6">The sequence shown here is derived from an EMBL/GenBank/DDBJ whole genome shotgun (WGS) entry which is preliminary data.</text>
</comment>
<dbReference type="Pfam" id="PF18972">
    <property type="entry name" value="Wheel"/>
    <property type="match status" value="1"/>
</dbReference>
<evidence type="ECO:0000256" key="1">
    <source>
        <dbReference type="ARBA" id="ARBA00022737"/>
    </source>
</evidence>
<evidence type="ECO:0000313" key="7">
    <source>
        <dbReference type="Proteomes" id="UP000325113"/>
    </source>
</evidence>
<evidence type="ECO:0000313" key="6">
    <source>
        <dbReference type="EMBL" id="KAA0150377.1"/>
    </source>
</evidence>
<dbReference type="GO" id="GO:0006457">
    <property type="term" value="P:protein folding"/>
    <property type="evidence" value="ECO:0007669"/>
    <property type="project" value="TreeGrafter"/>
</dbReference>
<feature type="coiled-coil region" evidence="3">
    <location>
        <begin position="1020"/>
        <end position="1047"/>
    </location>
</feature>
<feature type="region of interest" description="Disordered" evidence="4">
    <location>
        <begin position="205"/>
        <end position="318"/>
    </location>
</feature>
<dbReference type="GO" id="GO:0051879">
    <property type="term" value="F:Hsp90 protein binding"/>
    <property type="evidence" value="ECO:0007669"/>
    <property type="project" value="InterPro"/>
</dbReference>
<reference evidence="6 7" key="1">
    <citation type="submission" date="2019-07" db="EMBL/GenBank/DDBJ databases">
        <title>Genomes of Cafeteria roenbergensis.</title>
        <authorList>
            <person name="Fischer M.G."/>
            <person name="Hackl T."/>
            <person name="Roman M."/>
        </authorList>
    </citation>
    <scope>NUCLEOTIDE SEQUENCE [LARGE SCALE GENOMIC DNA]</scope>
    <source>
        <strain evidence="6 7">Cflag</strain>
    </source>
</reference>
<organism evidence="6 7">
    <name type="scientific">Cafeteria roenbergensis</name>
    <name type="common">Marine flagellate</name>
    <dbReference type="NCBI Taxonomy" id="33653"/>
    <lineage>
        <taxon>Eukaryota</taxon>
        <taxon>Sar</taxon>
        <taxon>Stramenopiles</taxon>
        <taxon>Bigyra</taxon>
        <taxon>Opalozoa</taxon>
        <taxon>Bicosoecida</taxon>
        <taxon>Cafeteriaceae</taxon>
        <taxon>Cafeteria</taxon>
    </lineage>
</organism>
<feature type="region of interest" description="Disordered" evidence="4">
    <location>
        <begin position="784"/>
        <end position="804"/>
    </location>
</feature>
<evidence type="ECO:0000256" key="2">
    <source>
        <dbReference type="ARBA" id="ARBA00022803"/>
    </source>
</evidence>
<dbReference type="InterPro" id="IPR011990">
    <property type="entry name" value="TPR-like_helical_dom_sf"/>
</dbReference>
<dbReference type="GO" id="GO:0030544">
    <property type="term" value="F:Hsp70 protein binding"/>
    <property type="evidence" value="ECO:0007669"/>
    <property type="project" value="TreeGrafter"/>
</dbReference>
<dbReference type="Proteomes" id="UP000325113">
    <property type="component" value="Unassembled WGS sequence"/>
</dbReference>
<dbReference type="CDD" id="cd21377">
    <property type="entry name" value="CTWD_Cns1-like"/>
    <property type="match status" value="1"/>
</dbReference>
<keyword evidence="2" id="KW-0802">TPR repeat</keyword>
<dbReference type="Gene3D" id="1.25.40.10">
    <property type="entry name" value="Tetratricopeptide repeat domain"/>
    <property type="match status" value="1"/>
</dbReference>
<dbReference type="InterPro" id="IPR044059">
    <property type="entry name" value="Csn1/TTC4_wheel"/>
</dbReference>
<dbReference type="EMBL" id="VLTM01000125">
    <property type="protein sequence ID" value="KAA0150377.1"/>
    <property type="molecule type" value="Genomic_DNA"/>
</dbReference>
<dbReference type="PANTHER" id="PTHR46035:SF1">
    <property type="entry name" value="TETRATRICOPEPTIDE REPEAT PROTEIN 4"/>
    <property type="match status" value="1"/>
</dbReference>
<evidence type="ECO:0000259" key="5">
    <source>
        <dbReference type="Pfam" id="PF18972"/>
    </source>
</evidence>
<protein>
    <recommendedName>
        <fullName evidence="5">Cns1/TTC4 wheel domain-containing protein</fullName>
    </recommendedName>
</protein>
<proteinExistence type="predicted"/>
<evidence type="ECO:0000256" key="4">
    <source>
        <dbReference type="SAM" id="MobiDB-lite"/>
    </source>
</evidence>
<dbReference type="PANTHER" id="PTHR46035">
    <property type="entry name" value="TETRATRICOPEPTIDE REPEAT PROTEIN 4"/>
    <property type="match status" value="1"/>
</dbReference>